<comment type="caution">
    <text evidence="1">The sequence shown here is derived from an EMBL/GenBank/DDBJ whole genome shotgun (WGS) entry which is preliminary data.</text>
</comment>
<sequence length="100" mass="10179">MLTEDGSAHTKATVRRLKESKAILVNTLRELEAPALKFLTGDENPLLSTMGRGGVAANTNNGSAVGMVVVAAAAVAASAASGKALTTPDLPSLEIWLSSC</sequence>
<evidence type="ECO:0000313" key="2">
    <source>
        <dbReference type="Proteomes" id="UP001237642"/>
    </source>
</evidence>
<reference evidence="1" key="1">
    <citation type="submission" date="2023-02" db="EMBL/GenBank/DDBJ databases">
        <title>Genome of toxic invasive species Heracleum sosnowskyi carries increased number of genes despite the absence of recent whole-genome duplications.</title>
        <authorList>
            <person name="Schelkunov M."/>
            <person name="Shtratnikova V."/>
            <person name="Makarenko M."/>
            <person name="Klepikova A."/>
            <person name="Omelchenko D."/>
            <person name="Novikova G."/>
            <person name="Obukhova E."/>
            <person name="Bogdanov V."/>
            <person name="Penin A."/>
            <person name="Logacheva M."/>
        </authorList>
    </citation>
    <scope>NUCLEOTIDE SEQUENCE</scope>
    <source>
        <strain evidence="1">Hsosn_3</strain>
        <tissue evidence="1">Leaf</tissue>
    </source>
</reference>
<proteinExistence type="predicted"/>
<name>A0AAD8HEP7_9APIA</name>
<protein>
    <submittedName>
        <fullName evidence="1">Uncharacterized protein</fullName>
    </submittedName>
</protein>
<dbReference type="EMBL" id="JAUIZM010000009">
    <property type="protein sequence ID" value="KAK1364720.1"/>
    <property type="molecule type" value="Genomic_DNA"/>
</dbReference>
<gene>
    <name evidence="1" type="ORF">POM88_040281</name>
</gene>
<keyword evidence="2" id="KW-1185">Reference proteome</keyword>
<dbReference type="Proteomes" id="UP001237642">
    <property type="component" value="Unassembled WGS sequence"/>
</dbReference>
<reference evidence="1" key="2">
    <citation type="submission" date="2023-05" db="EMBL/GenBank/DDBJ databases">
        <authorList>
            <person name="Schelkunov M.I."/>
        </authorList>
    </citation>
    <scope>NUCLEOTIDE SEQUENCE</scope>
    <source>
        <strain evidence="1">Hsosn_3</strain>
        <tissue evidence="1">Leaf</tissue>
    </source>
</reference>
<accession>A0AAD8HEP7</accession>
<evidence type="ECO:0000313" key="1">
    <source>
        <dbReference type="EMBL" id="KAK1364720.1"/>
    </source>
</evidence>
<dbReference type="AlphaFoldDB" id="A0AAD8HEP7"/>
<organism evidence="1 2">
    <name type="scientific">Heracleum sosnowskyi</name>
    <dbReference type="NCBI Taxonomy" id="360622"/>
    <lineage>
        <taxon>Eukaryota</taxon>
        <taxon>Viridiplantae</taxon>
        <taxon>Streptophyta</taxon>
        <taxon>Embryophyta</taxon>
        <taxon>Tracheophyta</taxon>
        <taxon>Spermatophyta</taxon>
        <taxon>Magnoliopsida</taxon>
        <taxon>eudicotyledons</taxon>
        <taxon>Gunneridae</taxon>
        <taxon>Pentapetalae</taxon>
        <taxon>asterids</taxon>
        <taxon>campanulids</taxon>
        <taxon>Apiales</taxon>
        <taxon>Apiaceae</taxon>
        <taxon>Apioideae</taxon>
        <taxon>apioid superclade</taxon>
        <taxon>Tordylieae</taxon>
        <taxon>Tordyliinae</taxon>
        <taxon>Heracleum</taxon>
    </lineage>
</organism>